<dbReference type="RefSeq" id="WP_132692556.1">
    <property type="nucleotide sequence ID" value="NZ_SKBU01000027.1"/>
</dbReference>
<organism evidence="4 5">
    <name type="scientific">Rubrobacter taiwanensis</name>
    <dbReference type="NCBI Taxonomy" id="185139"/>
    <lineage>
        <taxon>Bacteria</taxon>
        <taxon>Bacillati</taxon>
        <taxon>Actinomycetota</taxon>
        <taxon>Rubrobacteria</taxon>
        <taxon>Rubrobacterales</taxon>
        <taxon>Rubrobacteraceae</taxon>
        <taxon>Rubrobacter</taxon>
    </lineage>
</organism>
<evidence type="ECO:0000313" key="4">
    <source>
        <dbReference type="EMBL" id="TCJ15266.1"/>
    </source>
</evidence>
<dbReference type="PANTHER" id="PTHR11908">
    <property type="entry name" value="XANTHINE DEHYDROGENASE"/>
    <property type="match status" value="1"/>
</dbReference>
<evidence type="ECO:0000259" key="2">
    <source>
        <dbReference type="Pfam" id="PF02738"/>
    </source>
</evidence>
<dbReference type="InterPro" id="IPR016208">
    <property type="entry name" value="Ald_Oxase/xanthine_DH-like"/>
</dbReference>
<dbReference type="Proteomes" id="UP000295244">
    <property type="component" value="Unassembled WGS sequence"/>
</dbReference>
<dbReference type="GO" id="GO:0005506">
    <property type="term" value="F:iron ion binding"/>
    <property type="evidence" value="ECO:0007669"/>
    <property type="project" value="InterPro"/>
</dbReference>
<keyword evidence="5" id="KW-1185">Reference proteome</keyword>
<gene>
    <name evidence="4" type="ORF">E0L93_13110</name>
</gene>
<dbReference type="InterPro" id="IPR037165">
    <property type="entry name" value="AldOxase/xan_DH_Mopterin-bd_sf"/>
</dbReference>
<feature type="domain" description="Aldehyde oxidase/xanthine dehydrogenase first molybdopterin binding" evidence="2">
    <location>
        <begin position="1"/>
        <end position="196"/>
    </location>
</feature>
<dbReference type="Pfam" id="PF02738">
    <property type="entry name" value="MoCoBD_1"/>
    <property type="match status" value="1"/>
</dbReference>
<sequence>VASPERRGGFTVYSSTQVPHFVKEILSAMCGIPEQRLRVVAPDVGGGFGSKLNVYAEEALALALARRLDRPVKWVEERSENHLATTHGRGQVQYIELAATAEGKILGMKVKLVADMGAYLQLLTPGIAIFGSFTYPGLYNFDAYSFECVGVFTNLTPTDAYRGAGRSEAAYAHERAMDALARELEMDPAELRLRNLIPPFTGPTANPAGVMYDSGDYEACMRKALELADYEGLRAEQRRRRESGSVRQLGIGIGNFTESGGLSPSKVAAGVRLQSGGWEAATVRMLASGKVEVVTGTSPHGQGHETAWAQIAADSLGVSPDDVEVLHGDTAVAPLGRDTYGSRSLAVGGVAVHLACGKVVEKAKKIAAHMLEAAEGDIEFAGGRFSVAGSPERGVTIQEVATAASLAADLPEGMEPGLHESHVFDPPNFTWPYGTHICVVEVDTETGKVTIPKYVAVDDCGPVVHPAIVEGQLHGGITQGIAQALYEKAIYDESGNLLTGTLVDYLIPGAPDVPSFILDRTEVPSSTNPMGWKGIGESGTIGSSPAVINAVIDALSHLGVRHIDMPATPMRVWQAIQEARGREAGERTSGHSAQS</sequence>
<evidence type="ECO:0000259" key="3">
    <source>
        <dbReference type="Pfam" id="PF20256"/>
    </source>
</evidence>
<dbReference type="SUPFAM" id="SSF56003">
    <property type="entry name" value="Molybdenum cofactor-binding domain"/>
    <property type="match status" value="1"/>
</dbReference>
<dbReference type="EMBL" id="SKBU01000027">
    <property type="protein sequence ID" value="TCJ15266.1"/>
    <property type="molecule type" value="Genomic_DNA"/>
</dbReference>
<dbReference type="Pfam" id="PF20256">
    <property type="entry name" value="MoCoBD_2"/>
    <property type="match status" value="1"/>
</dbReference>
<evidence type="ECO:0000256" key="1">
    <source>
        <dbReference type="ARBA" id="ARBA00022505"/>
    </source>
</evidence>
<dbReference type="InterPro" id="IPR046867">
    <property type="entry name" value="AldOxase/xan_DH_MoCoBD2"/>
</dbReference>
<dbReference type="InterPro" id="IPR008274">
    <property type="entry name" value="AldOxase/xan_DH_MoCoBD1"/>
</dbReference>
<dbReference type="Gene3D" id="3.30.365.10">
    <property type="entry name" value="Aldehyde oxidase/xanthine dehydrogenase, molybdopterin binding domain"/>
    <property type="match status" value="4"/>
</dbReference>
<reference evidence="4 5" key="1">
    <citation type="submission" date="2019-03" db="EMBL/GenBank/DDBJ databases">
        <title>Whole genome sequence of a novel Rubrobacter taiwanensis strain, isolated from Yellowstone National Park.</title>
        <authorList>
            <person name="Freed S."/>
            <person name="Ramaley R.F."/>
            <person name="Kyndt J.A."/>
        </authorList>
    </citation>
    <scope>NUCLEOTIDE SEQUENCE [LARGE SCALE GENOMIC DNA]</scope>
    <source>
        <strain evidence="4 5">Yellowstone</strain>
    </source>
</reference>
<dbReference type="OrthoDB" id="135295at2"/>
<protein>
    <submittedName>
        <fullName evidence="4">Xanthine dehydrogenase family protein molybdopterin-binding subunit</fullName>
    </submittedName>
</protein>
<dbReference type="PANTHER" id="PTHR11908:SF132">
    <property type="entry name" value="ALDEHYDE OXIDASE 1-RELATED"/>
    <property type="match status" value="1"/>
</dbReference>
<feature type="non-terminal residue" evidence="4">
    <location>
        <position position="1"/>
    </location>
</feature>
<dbReference type="GO" id="GO:0016491">
    <property type="term" value="F:oxidoreductase activity"/>
    <property type="evidence" value="ECO:0007669"/>
    <property type="project" value="InterPro"/>
</dbReference>
<evidence type="ECO:0000313" key="5">
    <source>
        <dbReference type="Proteomes" id="UP000295244"/>
    </source>
</evidence>
<accession>A0A4R1BDR4</accession>
<dbReference type="AlphaFoldDB" id="A0A4R1BDR4"/>
<keyword evidence="1" id="KW-0500">Molybdenum</keyword>
<proteinExistence type="predicted"/>
<comment type="caution">
    <text evidence="4">The sequence shown here is derived from an EMBL/GenBank/DDBJ whole genome shotgun (WGS) entry which is preliminary data.</text>
</comment>
<name>A0A4R1BDR4_9ACTN</name>
<feature type="domain" description="Aldehyde oxidase/xanthine dehydrogenase second molybdopterin binding" evidence="3">
    <location>
        <begin position="223"/>
        <end position="514"/>
    </location>
</feature>